<dbReference type="EMBL" id="CAAALY010088643">
    <property type="protein sequence ID" value="VEL27638.1"/>
    <property type="molecule type" value="Genomic_DNA"/>
</dbReference>
<gene>
    <name evidence="1" type="ORF">PXEA_LOCUS21078</name>
</gene>
<accession>A0A448X490</accession>
<dbReference type="Proteomes" id="UP000784294">
    <property type="component" value="Unassembled WGS sequence"/>
</dbReference>
<proteinExistence type="predicted"/>
<organism evidence="1 2">
    <name type="scientific">Protopolystoma xenopodis</name>
    <dbReference type="NCBI Taxonomy" id="117903"/>
    <lineage>
        <taxon>Eukaryota</taxon>
        <taxon>Metazoa</taxon>
        <taxon>Spiralia</taxon>
        <taxon>Lophotrochozoa</taxon>
        <taxon>Platyhelminthes</taxon>
        <taxon>Monogenea</taxon>
        <taxon>Polyopisthocotylea</taxon>
        <taxon>Polystomatidea</taxon>
        <taxon>Polystomatidae</taxon>
        <taxon>Protopolystoma</taxon>
    </lineage>
</organism>
<sequence>MPSIYREVNFPFNDSETIELSQQTEASPSLQRVNCRSEAISETVRLRSGVDRQHRNRDCKRVCGNSLYHSCIEPQVQQNRYPEHPMSSSHALSLSDSRHSLGMFFLAPISY</sequence>
<name>A0A448X490_9PLAT</name>
<keyword evidence="2" id="KW-1185">Reference proteome</keyword>
<reference evidence="1" key="1">
    <citation type="submission" date="2018-11" db="EMBL/GenBank/DDBJ databases">
        <authorList>
            <consortium name="Pathogen Informatics"/>
        </authorList>
    </citation>
    <scope>NUCLEOTIDE SEQUENCE</scope>
</reference>
<protein>
    <submittedName>
        <fullName evidence="1">Uncharacterized protein</fullName>
    </submittedName>
</protein>
<comment type="caution">
    <text evidence="1">The sequence shown here is derived from an EMBL/GenBank/DDBJ whole genome shotgun (WGS) entry which is preliminary data.</text>
</comment>
<evidence type="ECO:0000313" key="1">
    <source>
        <dbReference type="EMBL" id="VEL27638.1"/>
    </source>
</evidence>
<dbReference type="AlphaFoldDB" id="A0A448X490"/>
<evidence type="ECO:0000313" key="2">
    <source>
        <dbReference type="Proteomes" id="UP000784294"/>
    </source>
</evidence>